<dbReference type="KEGG" id="ghi:107922642"/>
<gene>
    <name evidence="2 3" type="primary">LOC107922642</name>
</gene>
<dbReference type="AlphaFoldDB" id="A0A1U8L4G1"/>
<sequence>MLSFLFSSLCCMDPPSSPSAAHSVAPTVVSTLANSVLDSKFFSTKKVSILLDDCNYLLWRQQVLLAVKAHKLQRFLDSNTIPPPSMITDDDGVLQENVEFVKFEQQDSALASWLLSSVSPDVLPHLIGLVTSSQIWNSIVNLYGSRTTSELMFYHQALHSQRKGDMSMKEFLLKIKSYCDNLASCGEAISAHKHITAILNGLSFEYEPIVSIILAGQHAYTV</sequence>
<reference evidence="1" key="1">
    <citation type="journal article" date="2020" name="Nat. Genet.">
        <title>Genomic diversifications of five Gossypium allopolyploid species and their impact on cotton improvement.</title>
        <authorList>
            <person name="Chen Z.J."/>
            <person name="Sreedasyam A."/>
            <person name="Ando A."/>
            <person name="Song Q."/>
            <person name="De Santiago L.M."/>
            <person name="Hulse-Kemp A.M."/>
            <person name="Ding M."/>
            <person name="Ye W."/>
            <person name="Kirkbride R.C."/>
            <person name="Jenkins J."/>
            <person name="Plott C."/>
            <person name="Lovell J."/>
            <person name="Lin Y.M."/>
            <person name="Vaughn R."/>
            <person name="Liu B."/>
            <person name="Simpson S."/>
            <person name="Scheffler B.E."/>
            <person name="Wen L."/>
            <person name="Saski C.A."/>
            <person name="Grover C.E."/>
            <person name="Hu G."/>
            <person name="Conover J.L."/>
            <person name="Carlson J.W."/>
            <person name="Shu S."/>
            <person name="Boston L.B."/>
            <person name="Williams M."/>
            <person name="Peterson D.G."/>
            <person name="McGee K."/>
            <person name="Jones D.C."/>
            <person name="Wendel J.F."/>
            <person name="Stelly D.M."/>
            <person name="Grimwood J."/>
            <person name="Schmutz J."/>
        </authorList>
    </citation>
    <scope>NUCLEOTIDE SEQUENCE [LARGE SCALE GENOMIC DNA]</scope>
    <source>
        <strain evidence="1">cv. TM-1</strain>
    </source>
</reference>
<evidence type="ECO:0000313" key="3">
    <source>
        <dbReference type="RefSeq" id="XP_016708259.1"/>
    </source>
</evidence>
<evidence type="ECO:0000313" key="2">
    <source>
        <dbReference type="RefSeq" id="XP_016708258.1"/>
    </source>
</evidence>
<dbReference type="RefSeq" id="XP_016708258.1">
    <property type="nucleotide sequence ID" value="XM_016852769.1"/>
</dbReference>
<proteinExistence type="predicted"/>
<protein>
    <submittedName>
        <fullName evidence="2 3">Uncharacterized protein LOC107922642</fullName>
    </submittedName>
</protein>
<dbReference type="Proteomes" id="UP000818029">
    <property type="component" value="Chromosome D01"/>
</dbReference>
<dbReference type="Pfam" id="PF14223">
    <property type="entry name" value="Retrotran_gag_2"/>
    <property type="match status" value="1"/>
</dbReference>
<dbReference type="PANTHER" id="PTHR47481">
    <property type="match status" value="1"/>
</dbReference>
<accession>A0A1U8L4G1</accession>
<dbReference type="RefSeq" id="XP_016708259.1">
    <property type="nucleotide sequence ID" value="XM_016852770.1"/>
</dbReference>
<dbReference type="PANTHER" id="PTHR47481:SF30">
    <property type="entry name" value="CCHC-TYPE DOMAIN-CONTAINING PROTEIN"/>
    <property type="match status" value="1"/>
</dbReference>
<reference evidence="2 3" key="2">
    <citation type="submission" date="2025-04" db="UniProtKB">
        <authorList>
            <consortium name="RefSeq"/>
        </authorList>
    </citation>
    <scope>IDENTIFICATION</scope>
    <source>
        <tissue evidence="2 3">Leaf</tissue>
    </source>
</reference>
<keyword evidence="1" id="KW-1185">Reference proteome</keyword>
<dbReference type="PaxDb" id="3635-A0A1U8L4G1"/>
<organism evidence="1 2">
    <name type="scientific">Gossypium hirsutum</name>
    <name type="common">Upland cotton</name>
    <name type="synonym">Gossypium mexicanum</name>
    <dbReference type="NCBI Taxonomy" id="3635"/>
    <lineage>
        <taxon>Eukaryota</taxon>
        <taxon>Viridiplantae</taxon>
        <taxon>Streptophyta</taxon>
        <taxon>Embryophyta</taxon>
        <taxon>Tracheophyta</taxon>
        <taxon>Spermatophyta</taxon>
        <taxon>Magnoliopsida</taxon>
        <taxon>eudicotyledons</taxon>
        <taxon>Gunneridae</taxon>
        <taxon>Pentapetalae</taxon>
        <taxon>rosids</taxon>
        <taxon>malvids</taxon>
        <taxon>Malvales</taxon>
        <taxon>Malvaceae</taxon>
        <taxon>Malvoideae</taxon>
        <taxon>Gossypium</taxon>
    </lineage>
</organism>
<evidence type="ECO:0000313" key="1">
    <source>
        <dbReference type="Proteomes" id="UP000818029"/>
    </source>
</evidence>
<dbReference type="GeneID" id="107922642"/>
<name>A0A1U8L4G1_GOSHI</name>